<protein>
    <submittedName>
        <fullName evidence="3">Uncharacterized protein</fullName>
    </submittedName>
</protein>
<comment type="caution">
    <text evidence="3">The sequence shown here is derived from an EMBL/GenBank/DDBJ whole genome shotgun (WGS) entry which is preliminary data.</text>
</comment>
<evidence type="ECO:0000256" key="1">
    <source>
        <dbReference type="ARBA" id="ARBA00022574"/>
    </source>
</evidence>
<dbReference type="SUPFAM" id="SSF50978">
    <property type="entry name" value="WD40 repeat-like"/>
    <property type="match status" value="1"/>
</dbReference>
<name>A0ABD2YD63_9GENT</name>
<proteinExistence type="predicted"/>
<evidence type="ECO:0000313" key="4">
    <source>
        <dbReference type="Proteomes" id="UP001630127"/>
    </source>
</evidence>
<dbReference type="AlphaFoldDB" id="A0ABD2YD63"/>
<keyword evidence="4" id="KW-1185">Reference proteome</keyword>
<evidence type="ECO:0000256" key="2">
    <source>
        <dbReference type="ARBA" id="ARBA00022737"/>
    </source>
</evidence>
<dbReference type="Proteomes" id="UP001630127">
    <property type="component" value="Unassembled WGS sequence"/>
</dbReference>
<dbReference type="EMBL" id="JBJUIK010000014">
    <property type="protein sequence ID" value="KAL3505364.1"/>
    <property type="molecule type" value="Genomic_DNA"/>
</dbReference>
<reference evidence="3 4" key="1">
    <citation type="submission" date="2024-11" db="EMBL/GenBank/DDBJ databases">
        <title>A near-complete genome assembly of Cinchona calisaya.</title>
        <authorList>
            <person name="Lian D.C."/>
            <person name="Zhao X.W."/>
            <person name="Wei L."/>
        </authorList>
    </citation>
    <scope>NUCLEOTIDE SEQUENCE [LARGE SCALE GENOMIC DNA]</scope>
    <source>
        <tissue evidence="3">Nenye</tissue>
    </source>
</reference>
<dbReference type="PANTHER" id="PTHR19854">
    <property type="entry name" value="TRANSDUCIN BETA-LIKE 3"/>
    <property type="match status" value="1"/>
</dbReference>
<dbReference type="InterPro" id="IPR001680">
    <property type="entry name" value="WD40_rpt"/>
</dbReference>
<evidence type="ECO:0000313" key="3">
    <source>
        <dbReference type="EMBL" id="KAL3505364.1"/>
    </source>
</evidence>
<dbReference type="InterPro" id="IPR036322">
    <property type="entry name" value="WD40_repeat_dom_sf"/>
</dbReference>
<keyword evidence="2" id="KW-0677">Repeat</keyword>
<dbReference type="PANTHER" id="PTHR19854:SF1">
    <property type="entry name" value="GUANINE NUCLEOTIDE-BINDING PROTEIN SUBUNIT BETA-LIKE PROTEIN 1"/>
    <property type="match status" value="1"/>
</dbReference>
<sequence length="182" mass="20214">MKTSGDRDADGELHIWDTVQHRTHSSALFRFFGVYWVRCSDTFSQGRDGTVKCWDIGDGGLSSYEDGSMAWWDVRNPGIPLTSVKFHSEPGFLFGQERNCFGTNRIAGASIRPDGKIAVVAGWDRRVRVYNYRKGNALAILKYHHAMCNAVSFSTDSKLLASSSEDNRGTVGVISSSNHCLK</sequence>
<dbReference type="Pfam" id="PF00400">
    <property type="entry name" value="WD40"/>
    <property type="match status" value="2"/>
</dbReference>
<dbReference type="Gene3D" id="2.130.10.10">
    <property type="entry name" value="YVTN repeat-like/Quinoprotein amine dehydrogenase"/>
    <property type="match status" value="1"/>
</dbReference>
<dbReference type="SMART" id="SM00320">
    <property type="entry name" value="WD40"/>
    <property type="match status" value="3"/>
</dbReference>
<organism evidence="3 4">
    <name type="scientific">Cinchona calisaya</name>
    <dbReference type="NCBI Taxonomy" id="153742"/>
    <lineage>
        <taxon>Eukaryota</taxon>
        <taxon>Viridiplantae</taxon>
        <taxon>Streptophyta</taxon>
        <taxon>Embryophyta</taxon>
        <taxon>Tracheophyta</taxon>
        <taxon>Spermatophyta</taxon>
        <taxon>Magnoliopsida</taxon>
        <taxon>eudicotyledons</taxon>
        <taxon>Gunneridae</taxon>
        <taxon>Pentapetalae</taxon>
        <taxon>asterids</taxon>
        <taxon>lamiids</taxon>
        <taxon>Gentianales</taxon>
        <taxon>Rubiaceae</taxon>
        <taxon>Cinchonoideae</taxon>
        <taxon>Cinchoneae</taxon>
        <taxon>Cinchona</taxon>
    </lineage>
</organism>
<accession>A0ABD2YD63</accession>
<dbReference type="InterPro" id="IPR015943">
    <property type="entry name" value="WD40/YVTN_repeat-like_dom_sf"/>
</dbReference>
<gene>
    <name evidence="3" type="ORF">ACH5RR_035205</name>
</gene>
<keyword evidence="1" id="KW-0853">WD repeat</keyword>